<evidence type="ECO:0000313" key="3">
    <source>
        <dbReference type="Proteomes" id="UP000572007"/>
    </source>
</evidence>
<reference evidence="2 3" key="1">
    <citation type="submission" date="2020-04" db="EMBL/GenBank/DDBJ databases">
        <title>MicrobeNet Type strains.</title>
        <authorList>
            <person name="Nicholson A.C."/>
        </authorList>
    </citation>
    <scope>NUCLEOTIDE SEQUENCE [LARGE SCALE GENOMIC DNA]</scope>
    <source>
        <strain evidence="2 3">DSM 44960</strain>
    </source>
</reference>
<feature type="transmembrane region" description="Helical" evidence="1">
    <location>
        <begin position="72"/>
        <end position="93"/>
    </location>
</feature>
<accession>A0A846W7C4</accession>
<evidence type="ECO:0000313" key="2">
    <source>
        <dbReference type="EMBL" id="NKX88590.1"/>
    </source>
</evidence>
<feature type="transmembrane region" description="Helical" evidence="1">
    <location>
        <begin position="12"/>
        <end position="33"/>
    </location>
</feature>
<protein>
    <submittedName>
        <fullName evidence="2">Uncharacterized protein</fullName>
    </submittedName>
</protein>
<evidence type="ECO:0000256" key="1">
    <source>
        <dbReference type="SAM" id="Phobius"/>
    </source>
</evidence>
<feature type="transmembrane region" description="Helical" evidence="1">
    <location>
        <begin position="45"/>
        <end position="66"/>
    </location>
</feature>
<keyword evidence="1" id="KW-0812">Transmembrane</keyword>
<name>A0A846W7C4_9NOCA</name>
<keyword evidence="1" id="KW-1133">Transmembrane helix</keyword>
<dbReference type="RefSeq" id="WP_067637840.1">
    <property type="nucleotide sequence ID" value="NZ_JAAXOM010000003.1"/>
</dbReference>
<gene>
    <name evidence="2" type="ORF">HGA10_14880</name>
</gene>
<dbReference type="AlphaFoldDB" id="A0A846W7C4"/>
<sequence length="102" mass="10384">MHVTDSAVQLLWANPVVAAGAGYTARSGVTGLLRHRPYARVLGRFVAAFLWGSGGVAALTALGVPLGLTLPLALTVLTVVALTLTLVFAGGMIRPATADSTD</sequence>
<keyword evidence="3" id="KW-1185">Reference proteome</keyword>
<keyword evidence="1" id="KW-0472">Membrane</keyword>
<dbReference type="Proteomes" id="UP000572007">
    <property type="component" value="Unassembled WGS sequence"/>
</dbReference>
<organism evidence="2 3">
    <name type="scientific">Nocardia coubleae</name>
    <dbReference type="NCBI Taxonomy" id="356147"/>
    <lineage>
        <taxon>Bacteria</taxon>
        <taxon>Bacillati</taxon>
        <taxon>Actinomycetota</taxon>
        <taxon>Actinomycetes</taxon>
        <taxon>Mycobacteriales</taxon>
        <taxon>Nocardiaceae</taxon>
        <taxon>Nocardia</taxon>
    </lineage>
</organism>
<comment type="caution">
    <text evidence="2">The sequence shown here is derived from an EMBL/GenBank/DDBJ whole genome shotgun (WGS) entry which is preliminary data.</text>
</comment>
<proteinExistence type="predicted"/>
<dbReference type="EMBL" id="JAAXOM010000003">
    <property type="protein sequence ID" value="NKX88590.1"/>
    <property type="molecule type" value="Genomic_DNA"/>
</dbReference>